<feature type="chain" id="PRO_5013290808" evidence="1">
    <location>
        <begin position="30"/>
        <end position="390"/>
    </location>
</feature>
<dbReference type="InterPro" id="IPR001466">
    <property type="entry name" value="Beta-lactam-related"/>
</dbReference>
<dbReference type="EMBL" id="FQVA01000001">
    <property type="protein sequence ID" value="SHE87880.1"/>
    <property type="molecule type" value="Genomic_DNA"/>
</dbReference>
<gene>
    <name evidence="3" type="ORF">SAMN04487965_0849</name>
</gene>
<dbReference type="Gene3D" id="3.40.710.10">
    <property type="entry name" value="DD-peptidase/beta-lactamase superfamily"/>
    <property type="match status" value="1"/>
</dbReference>
<reference evidence="4" key="1">
    <citation type="submission" date="2016-11" db="EMBL/GenBank/DDBJ databases">
        <authorList>
            <person name="Varghese N."/>
            <person name="Submissions S."/>
        </authorList>
    </citation>
    <scope>NUCLEOTIDE SEQUENCE [LARGE SCALE GENOMIC DNA]</scope>
    <source>
        <strain evidence="4">CGMCC 1.7063</strain>
    </source>
</reference>
<feature type="domain" description="Beta-lactamase-related" evidence="2">
    <location>
        <begin position="77"/>
        <end position="364"/>
    </location>
</feature>
<accession>A0A1M4X357</accession>
<keyword evidence="3" id="KW-0645">Protease</keyword>
<keyword evidence="1" id="KW-0732">Signal</keyword>
<dbReference type="AlphaFoldDB" id="A0A1M4X357"/>
<dbReference type="SUPFAM" id="SSF56601">
    <property type="entry name" value="beta-lactamase/transpeptidase-like"/>
    <property type="match status" value="1"/>
</dbReference>
<protein>
    <submittedName>
        <fullName evidence="3">D-alanyl-D-alanine carboxypeptidase</fullName>
    </submittedName>
</protein>
<keyword evidence="3" id="KW-0378">Hydrolase</keyword>
<proteinExistence type="predicted"/>
<name>A0A1M4X357_9GAMM</name>
<evidence type="ECO:0000259" key="2">
    <source>
        <dbReference type="Pfam" id="PF00144"/>
    </source>
</evidence>
<evidence type="ECO:0000313" key="3">
    <source>
        <dbReference type="EMBL" id="SHE87880.1"/>
    </source>
</evidence>
<dbReference type="PANTHER" id="PTHR43283">
    <property type="entry name" value="BETA-LACTAMASE-RELATED"/>
    <property type="match status" value="1"/>
</dbReference>
<dbReference type="Proteomes" id="UP000184170">
    <property type="component" value="Unassembled WGS sequence"/>
</dbReference>
<keyword evidence="3" id="KW-0121">Carboxypeptidase</keyword>
<evidence type="ECO:0000256" key="1">
    <source>
        <dbReference type="SAM" id="SignalP"/>
    </source>
</evidence>
<dbReference type="RefSeq" id="WP_073271863.1">
    <property type="nucleotide sequence ID" value="NZ_FQVA01000001.1"/>
</dbReference>
<evidence type="ECO:0000313" key="4">
    <source>
        <dbReference type="Proteomes" id="UP000184170"/>
    </source>
</evidence>
<dbReference type="InterPro" id="IPR012338">
    <property type="entry name" value="Beta-lactam/transpept-like"/>
</dbReference>
<sequence length="390" mass="43117">MLKKVANWLKGRVILALCISSLVGVQAVAGEPANCPDPQLRQEVESAIDRVVVAHGSSDGSGVLIDIDSPRYCYHSSHAVGYRSTNKKIPLAPTDSFRTASITKLFTASTILRLVEQGKFSLDSPVEGLLPGNVVEALKKGGVDPQRITVRHLLSHTAGLPDHAMDKRYFKAILTQPSRRWTPVEQVALIHEYQLKWLPLGKQFAYSDTGYILLGQIIEKSTGLPLGEAISHYLQFNKLPLQHLAMEDSSYQESDRFPRAHQYLGALDTYSWNPSIDLHGGGGLVATAQDLATFIRALFAQEIFATPDSLEHMLSFQENSYEDGYGMGIFRVDFDGYWALGHTGFWNTFVFYLPEYDLTIAGSVMQTEGVKGTDLAKAAFSSFEVLSQQK</sequence>
<dbReference type="GO" id="GO:0004180">
    <property type="term" value="F:carboxypeptidase activity"/>
    <property type="evidence" value="ECO:0007669"/>
    <property type="project" value="UniProtKB-KW"/>
</dbReference>
<dbReference type="OrthoDB" id="9799367at2"/>
<organism evidence="3 4">
    <name type="scientific">Microbulbifer donghaiensis</name>
    <dbReference type="NCBI Taxonomy" id="494016"/>
    <lineage>
        <taxon>Bacteria</taxon>
        <taxon>Pseudomonadati</taxon>
        <taxon>Pseudomonadota</taxon>
        <taxon>Gammaproteobacteria</taxon>
        <taxon>Cellvibrionales</taxon>
        <taxon>Microbulbiferaceae</taxon>
        <taxon>Microbulbifer</taxon>
    </lineage>
</organism>
<keyword evidence="4" id="KW-1185">Reference proteome</keyword>
<dbReference type="InterPro" id="IPR050789">
    <property type="entry name" value="Diverse_Enzym_Activities"/>
</dbReference>
<dbReference type="Pfam" id="PF00144">
    <property type="entry name" value="Beta-lactamase"/>
    <property type="match status" value="1"/>
</dbReference>
<feature type="signal peptide" evidence="1">
    <location>
        <begin position="1"/>
        <end position="29"/>
    </location>
</feature>
<dbReference type="STRING" id="494016.SAMN04487965_0849"/>